<dbReference type="OrthoDB" id="9796900at2"/>
<accession>A0A246JDN4</accession>
<evidence type="ECO:0008006" key="4">
    <source>
        <dbReference type="Google" id="ProtNLM"/>
    </source>
</evidence>
<reference evidence="1 3" key="1">
    <citation type="journal article" date="2002" name="Int. J. Syst. Evol. Microbiol.">
        <title>Sphingopyxis witflariensis sp. nov., isolated from activated sludge.</title>
        <authorList>
            <person name="Kampfer P."/>
            <person name="Witzenberger R."/>
            <person name="Denner E.B."/>
            <person name="Busse H.J."/>
            <person name="Neef A."/>
        </authorList>
    </citation>
    <scope>NUCLEOTIDE SEQUENCE [LARGE SCALE GENOMIC DNA]</scope>
    <source>
        <strain evidence="1 3">DSM 14551</strain>
    </source>
</reference>
<dbReference type="Proteomes" id="UP000197097">
    <property type="component" value="Unassembled WGS sequence"/>
</dbReference>
<proteinExistence type="predicted"/>
<dbReference type="RefSeq" id="WP_088474321.1">
    <property type="nucleotide sequence ID" value="NZ_NISJ01000015.1"/>
</dbReference>
<protein>
    <recommendedName>
        <fullName evidence="4">Sel1 repeat family protein</fullName>
    </recommendedName>
</protein>
<organism evidence="1 3">
    <name type="scientific">Sphingopyxis witflariensis</name>
    <dbReference type="NCBI Taxonomy" id="173675"/>
    <lineage>
        <taxon>Bacteria</taxon>
        <taxon>Pseudomonadati</taxon>
        <taxon>Pseudomonadota</taxon>
        <taxon>Alphaproteobacteria</taxon>
        <taxon>Sphingomonadales</taxon>
        <taxon>Sphingomonadaceae</taxon>
        <taxon>Sphingopyxis</taxon>
    </lineage>
</organism>
<dbReference type="EMBL" id="NISJ01000015">
    <property type="protein sequence ID" value="OWQ91668.1"/>
    <property type="molecule type" value="Genomic_DNA"/>
</dbReference>
<dbReference type="Gene3D" id="1.25.40.10">
    <property type="entry name" value="Tetratricopeptide repeat domain"/>
    <property type="match status" value="1"/>
</dbReference>
<gene>
    <name evidence="2" type="ORF">CDQ91_19165</name>
    <name evidence="1" type="ORF">CDQ91_20165</name>
</gene>
<comment type="caution">
    <text evidence="1">The sequence shown here is derived from an EMBL/GenBank/DDBJ whole genome shotgun (WGS) entry which is preliminary data.</text>
</comment>
<evidence type="ECO:0000313" key="1">
    <source>
        <dbReference type="EMBL" id="OWQ90607.1"/>
    </source>
</evidence>
<evidence type="ECO:0000313" key="2">
    <source>
        <dbReference type="EMBL" id="OWQ91668.1"/>
    </source>
</evidence>
<reference evidence="1" key="2">
    <citation type="submission" date="2017-06" db="EMBL/GenBank/DDBJ databases">
        <authorList>
            <person name="Kim H.J."/>
            <person name="Triplett B.A."/>
        </authorList>
    </citation>
    <scope>NUCLEOTIDE SEQUENCE</scope>
    <source>
        <strain evidence="1">DSM 14551</strain>
    </source>
</reference>
<dbReference type="EMBL" id="NISJ01000020">
    <property type="protein sequence ID" value="OWQ90607.1"/>
    <property type="molecule type" value="Genomic_DNA"/>
</dbReference>
<dbReference type="InterPro" id="IPR011990">
    <property type="entry name" value="TPR-like_helical_dom_sf"/>
</dbReference>
<sequence length="156" mass="16376">MTTAHPSLIALGVAALMMSGCDNSVEHKVGDQSLSSAAGVDGASTFDIAPAERIALQQQARAGNGEAAYRLAVFYGMAGGESGRAGDPRNSLEEEKWLRLSAKAGFEPGKHSLAVKIGSKDCATARHMMAEIAATSSDSELRENAQHWLEDDALCK</sequence>
<name>A0A246JDN4_9SPHN</name>
<keyword evidence="3" id="KW-1185">Reference proteome</keyword>
<dbReference type="AlphaFoldDB" id="A0A246JDN4"/>
<evidence type="ECO:0000313" key="3">
    <source>
        <dbReference type="Proteomes" id="UP000197097"/>
    </source>
</evidence>